<keyword evidence="3" id="KW-1185">Reference proteome</keyword>
<dbReference type="AlphaFoldDB" id="A0AAQ3TP08"/>
<sequence length="398" mass="43330">DISPYSPTRTKPYSTRAPSPEPTPPVLSSPALDAASRPPCPAPVAQPLPLCAHPQARLRVSSAPQTCPPSAWCPVRLRGARPTGSPYAWCPAFRSSARTTHSQVPVDQTSAAAPIQWKISQRHCLERSSNGFPQQLILILSLLCPSNYTIEAQLRDAIHIGCGVSSVTVALVSLCSRFQNLRKVEFNYSGWMTSHGMQLNNEGLRVVSSCCHSLADLTLSFCSRCLINLTLELCDGLTDDGLAEFVRARKLESLTIEKCSQISQKAVQGAAKTVHYTDDCPGFKKWKNENPSQTPQPFSPSFLRNPAFTWKRRQPLEPAFPIPRVPLHPDYPSPLSLVSPPVRKGSPFAPPPLDTATRLGLCGSPGRRRQHACASSRPPARPTSTPSVQGKFSTPNTC</sequence>
<organism evidence="2 3">
    <name type="scientific">Paspalum notatum var. saurae</name>
    <dbReference type="NCBI Taxonomy" id="547442"/>
    <lineage>
        <taxon>Eukaryota</taxon>
        <taxon>Viridiplantae</taxon>
        <taxon>Streptophyta</taxon>
        <taxon>Embryophyta</taxon>
        <taxon>Tracheophyta</taxon>
        <taxon>Spermatophyta</taxon>
        <taxon>Magnoliopsida</taxon>
        <taxon>Liliopsida</taxon>
        <taxon>Poales</taxon>
        <taxon>Poaceae</taxon>
        <taxon>PACMAD clade</taxon>
        <taxon>Panicoideae</taxon>
        <taxon>Andropogonodae</taxon>
        <taxon>Paspaleae</taxon>
        <taxon>Paspalinae</taxon>
        <taxon>Paspalum</taxon>
    </lineage>
</organism>
<dbReference type="InterPro" id="IPR032675">
    <property type="entry name" value="LRR_dom_sf"/>
</dbReference>
<feature type="compositionally biased region" description="Polar residues" evidence="1">
    <location>
        <begin position="388"/>
        <end position="398"/>
    </location>
</feature>
<feature type="non-terminal residue" evidence="2">
    <location>
        <position position="1"/>
    </location>
</feature>
<evidence type="ECO:0000313" key="2">
    <source>
        <dbReference type="EMBL" id="WVZ77729.1"/>
    </source>
</evidence>
<dbReference type="SUPFAM" id="SSF52047">
    <property type="entry name" value="RNI-like"/>
    <property type="match status" value="1"/>
</dbReference>
<feature type="region of interest" description="Disordered" evidence="1">
    <location>
        <begin position="1"/>
        <end position="39"/>
    </location>
</feature>
<feature type="region of interest" description="Disordered" evidence="1">
    <location>
        <begin position="363"/>
        <end position="398"/>
    </location>
</feature>
<dbReference type="EMBL" id="CP144749">
    <property type="protein sequence ID" value="WVZ77729.1"/>
    <property type="molecule type" value="Genomic_DNA"/>
</dbReference>
<feature type="compositionally biased region" description="Low complexity" evidence="1">
    <location>
        <begin position="374"/>
        <end position="387"/>
    </location>
</feature>
<name>A0AAQ3TP08_PASNO</name>
<protein>
    <submittedName>
        <fullName evidence="2">Uncharacterized protein</fullName>
    </submittedName>
</protein>
<feature type="compositionally biased region" description="Polar residues" evidence="1">
    <location>
        <begin position="1"/>
        <end position="17"/>
    </location>
</feature>
<proteinExistence type="predicted"/>
<accession>A0AAQ3TP08</accession>
<dbReference type="Proteomes" id="UP001341281">
    <property type="component" value="Chromosome 05"/>
</dbReference>
<reference evidence="2 3" key="1">
    <citation type="submission" date="2024-02" db="EMBL/GenBank/DDBJ databases">
        <title>High-quality chromosome-scale genome assembly of Pensacola bahiagrass (Paspalum notatum Flugge var. saurae).</title>
        <authorList>
            <person name="Vega J.M."/>
            <person name="Podio M."/>
            <person name="Orjuela J."/>
            <person name="Siena L.A."/>
            <person name="Pessino S.C."/>
            <person name="Combes M.C."/>
            <person name="Mariac C."/>
            <person name="Albertini E."/>
            <person name="Pupilli F."/>
            <person name="Ortiz J.P.A."/>
            <person name="Leblanc O."/>
        </authorList>
    </citation>
    <scope>NUCLEOTIDE SEQUENCE [LARGE SCALE GENOMIC DNA]</scope>
    <source>
        <strain evidence="2">R1</strain>
        <tissue evidence="2">Leaf</tissue>
    </source>
</reference>
<evidence type="ECO:0000313" key="3">
    <source>
        <dbReference type="Proteomes" id="UP001341281"/>
    </source>
</evidence>
<gene>
    <name evidence="2" type="ORF">U9M48_025557</name>
</gene>
<evidence type="ECO:0000256" key="1">
    <source>
        <dbReference type="SAM" id="MobiDB-lite"/>
    </source>
</evidence>
<dbReference type="Gene3D" id="3.80.10.10">
    <property type="entry name" value="Ribonuclease Inhibitor"/>
    <property type="match status" value="1"/>
</dbReference>